<evidence type="ECO:0000313" key="2">
    <source>
        <dbReference type="EMBL" id="KAJ1146037.1"/>
    </source>
</evidence>
<accession>A0AAV7QZS5</accession>
<comment type="caution">
    <text evidence="2">The sequence shown here is derived from an EMBL/GenBank/DDBJ whole genome shotgun (WGS) entry which is preliminary data.</text>
</comment>
<dbReference type="Proteomes" id="UP001066276">
    <property type="component" value="Chromosome 6"/>
</dbReference>
<feature type="region of interest" description="Disordered" evidence="1">
    <location>
        <begin position="1"/>
        <end position="39"/>
    </location>
</feature>
<evidence type="ECO:0000313" key="3">
    <source>
        <dbReference type="Proteomes" id="UP001066276"/>
    </source>
</evidence>
<gene>
    <name evidence="2" type="ORF">NDU88_012319</name>
</gene>
<sequence>SWRLVQTGLPAGGGVGEVMQAGPGDCYRGPRAGDGNDAGRSWRLLQTGLPAGGGVGEVMQA</sequence>
<keyword evidence="3" id="KW-1185">Reference proteome</keyword>
<organism evidence="2 3">
    <name type="scientific">Pleurodeles waltl</name>
    <name type="common">Iberian ribbed newt</name>
    <dbReference type="NCBI Taxonomy" id="8319"/>
    <lineage>
        <taxon>Eukaryota</taxon>
        <taxon>Metazoa</taxon>
        <taxon>Chordata</taxon>
        <taxon>Craniata</taxon>
        <taxon>Vertebrata</taxon>
        <taxon>Euteleostomi</taxon>
        <taxon>Amphibia</taxon>
        <taxon>Batrachia</taxon>
        <taxon>Caudata</taxon>
        <taxon>Salamandroidea</taxon>
        <taxon>Salamandridae</taxon>
        <taxon>Pleurodelinae</taxon>
        <taxon>Pleurodeles</taxon>
    </lineage>
</organism>
<name>A0AAV7QZS5_PLEWA</name>
<feature type="non-terminal residue" evidence="2">
    <location>
        <position position="61"/>
    </location>
</feature>
<reference evidence="2" key="1">
    <citation type="journal article" date="2022" name="bioRxiv">
        <title>Sequencing and chromosome-scale assembly of the giantPleurodeles waltlgenome.</title>
        <authorList>
            <person name="Brown T."/>
            <person name="Elewa A."/>
            <person name="Iarovenko S."/>
            <person name="Subramanian E."/>
            <person name="Araus A.J."/>
            <person name="Petzold A."/>
            <person name="Susuki M."/>
            <person name="Suzuki K.-i.T."/>
            <person name="Hayashi T."/>
            <person name="Toyoda A."/>
            <person name="Oliveira C."/>
            <person name="Osipova E."/>
            <person name="Leigh N.D."/>
            <person name="Simon A."/>
            <person name="Yun M.H."/>
        </authorList>
    </citation>
    <scope>NUCLEOTIDE SEQUENCE</scope>
    <source>
        <strain evidence="2">20211129_DDA</strain>
        <tissue evidence="2">Liver</tissue>
    </source>
</reference>
<protein>
    <submittedName>
        <fullName evidence="2">Uncharacterized protein</fullName>
    </submittedName>
</protein>
<feature type="non-terminal residue" evidence="2">
    <location>
        <position position="1"/>
    </location>
</feature>
<proteinExistence type="predicted"/>
<dbReference type="EMBL" id="JANPWB010000010">
    <property type="protein sequence ID" value="KAJ1146037.1"/>
    <property type="molecule type" value="Genomic_DNA"/>
</dbReference>
<dbReference type="AlphaFoldDB" id="A0AAV7QZS5"/>
<evidence type="ECO:0000256" key="1">
    <source>
        <dbReference type="SAM" id="MobiDB-lite"/>
    </source>
</evidence>